<feature type="chain" id="PRO_5014740295" evidence="1">
    <location>
        <begin position="23"/>
        <end position="101"/>
    </location>
</feature>
<protein>
    <submittedName>
        <fullName evidence="2">Putative secreted protein</fullName>
    </submittedName>
</protein>
<reference evidence="2" key="1">
    <citation type="submission" date="2018-01" db="EMBL/GenBank/DDBJ databases">
        <title>An insight into the sialome of Amazonian anophelines.</title>
        <authorList>
            <person name="Ribeiro J.M."/>
            <person name="Scarpassa V."/>
            <person name="Calvo E."/>
        </authorList>
    </citation>
    <scope>NUCLEOTIDE SEQUENCE</scope>
</reference>
<name>A0A2M4D5P2_ANODA</name>
<keyword evidence="1" id="KW-0732">Signal</keyword>
<accession>A0A2M4D5P2</accession>
<sequence>MRSALIASRLCPFCSFFPFASGAPGSVDFIKMSNTYLVRRFASNPHPHPPEQCSPSCSSAYPLSIFLNTFRRSPVVSLDWMAVESSCEAARCVWNEVEGSA</sequence>
<feature type="signal peptide" evidence="1">
    <location>
        <begin position="1"/>
        <end position="22"/>
    </location>
</feature>
<proteinExistence type="predicted"/>
<dbReference type="EMBL" id="GGFL01008240">
    <property type="protein sequence ID" value="MBW72418.1"/>
    <property type="molecule type" value="Transcribed_RNA"/>
</dbReference>
<organism evidence="2">
    <name type="scientific">Anopheles darlingi</name>
    <name type="common">Mosquito</name>
    <dbReference type="NCBI Taxonomy" id="43151"/>
    <lineage>
        <taxon>Eukaryota</taxon>
        <taxon>Metazoa</taxon>
        <taxon>Ecdysozoa</taxon>
        <taxon>Arthropoda</taxon>
        <taxon>Hexapoda</taxon>
        <taxon>Insecta</taxon>
        <taxon>Pterygota</taxon>
        <taxon>Neoptera</taxon>
        <taxon>Endopterygota</taxon>
        <taxon>Diptera</taxon>
        <taxon>Nematocera</taxon>
        <taxon>Culicoidea</taxon>
        <taxon>Culicidae</taxon>
        <taxon>Anophelinae</taxon>
        <taxon>Anopheles</taxon>
    </lineage>
</organism>
<evidence type="ECO:0000256" key="1">
    <source>
        <dbReference type="SAM" id="SignalP"/>
    </source>
</evidence>
<dbReference type="AlphaFoldDB" id="A0A2M4D5P2"/>
<evidence type="ECO:0000313" key="2">
    <source>
        <dbReference type="EMBL" id="MBW72418.1"/>
    </source>
</evidence>